<evidence type="ECO:0000313" key="2">
    <source>
        <dbReference type="Proteomes" id="UP000333828"/>
    </source>
</evidence>
<name>A0A5E4VDW4_9BURK</name>
<dbReference type="AlphaFoldDB" id="A0A5E4VDW4"/>
<dbReference type="EMBL" id="CABPSI010000003">
    <property type="protein sequence ID" value="VVE10487.1"/>
    <property type="molecule type" value="Genomic_DNA"/>
</dbReference>
<gene>
    <name evidence="1" type="ORF">PIN31115_02591</name>
</gene>
<proteinExistence type="predicted"/>
<organism evidence="1 2">
    <name type="scientific">Pandoraea iniqua</name>
    <dbReference type="NCBI Taxonomy" id="2508288"/>
    <lineage>
        <taxon>Bacteria</taxon>
        <taxon>Pseudomonadati</taxon>
        <taxon>Pseudomonadota</taxon>
        <taxon>Betaproteobacteria</taxon>
        <taxon>Burkholderiales</taxon>
        <taxon>Burkholderiaceae</taxon>
        <taxon>Pandoraea</taxon>
    </lineage>
</organism>
<keyword evidence="2" id="KW-1185">Reference proteome</keyword>
<dbReference type="Proteomes" id="UP000333828">
    <property type="component" value="Unassembled WGS sequence"/>
</dbReference>
<accession>A0A5E4VDW4</accession>
<evidence type="ECO:0000313" key="1">
    <source>
        <dbReference type="EMBL" id="VVE10487.1"/>
    </source>
</evidence>
<sequence>MNAGLKVFDETQNVFWDSSVFVGRSLGSVSIGGGSGVVVNEAFAAGIPWAIPIMESTSPIYPYVTVPIDVNLWLSAPAYYFRGNTLYWSRTGVFPSDWTFPSCILYYGVR</sequence>
<protein>
    <submittedName>
        <fullName evidence="1">Uncharacterized protein</fullName>
    </submittedName>
</protein>
<reference evidence="1 2" key="1">
    <citation type="submission" date="2019-08" db="EMBL/GenBank/DDBJ databases">
        <authorList>
            <person name="Peeters C."/>
        </authorList>
    </citation>
    <scope>NUCLEOTIDE SEQUENCE [LARGE SCALE GENOMIC DNA]</scope>
    <source>
        <strain evidence="1 2">LMG 31115</strain>
    </source>
</reference>